<name>A0A915IPB5_ROMCU</name>
<keyword evidence="1" id="KW-1185">Reference proteome</keyword>
<dbReference type="AlphaFoldDB" id="A0A915IPB5"/>
<evidence type="ECO:0000313" key="1">
    <source>
        <dbReference type="Proteomes" id="UP000887565"/>
    </source>
</evidence>
<proteinExistence type="predicted"/>
<evidence type="ECO:0000313" key="2">
    <source>
        <dbReference type="WBParaSite" id="nRc.2.0.1.t15827-RA"/>
    </source>
</evidence>
<dbReference type="Proteomes" id="UP000887565">
    <property type="component" value="Unplaced"/>
</dbReference>
<reference evidence="2" key="1">
    <citation type="submission" date="2022-11" db="UniProtKB">
        <authorList>
            <consortium name="WormBaseParasite"/>
        </authorList>
    </citation>
    <scope>IDENTIFICATION</scope>
</reference>
<accession>A0A915IPB5</accession>
<dbReference type="WBParaSite" id="nRc.2.0.1.t15827-RA">
    <property type="protein sequence ID" value="nRc.2.0.1.t15827-RA"/>
    <property type="gene ID" value="nRc.2.0.1.g15827"/>
</dbReference>
<organism evidence="1 2">
    <name type="scientific">Romanomermis culicivorax</name>
    <name type="common">Nematode worm</name>
    <dbReference type="NCBI Taxonomy" id="13658"/>
    <lineage>
        <taxon>Eukaryota</taxon>
        <taxon>Metazoa</taxon>
        <taxon>Ecdysozoa</taxon>
        <taxon>Nematoda</taxon>
        <taxon>Enoplea</taxon>
        <taxon>Dorylaimia</taxon>
        <taxon>Mermithida</taxon>
        <taxon>Mermithoidea</taxon>
        <taxon>Mermithidae</taxon>
        <taxon>Romanomermis</taxon>
    </lineage>
</organism>
<protein>
    <submittedName>
        <fullName evidence="2">Uncharacterized protein</fullName>
    </submittedName>
</protein>
<sequence length="112" mass="12660">MHEKIKLNLEKATAVSKAYFDRKARIRDLTVNNLVLLTNTQKVNKIQPNFIGPFIITDASRVAENFVTIDSLDPPGQLKNVSRLRLKPFIPRSTKAVFNFEAGGLPHTSQRE</sequence>